<dbReference type="Proteomes" id="UP000248806">
    <property type="component" value="Unassembled WGS sequence"/>
</dbReference>
<evidence type="ECO:0000256" key="4">
    <source>
        <dbReference type="ARBA" id="ARBA00023163"/>
    </source>
</evidence>
<evidence type="ECO:0000313" key="6">
    <source>
        <dbReference type="EMBL" id="PZW32791.1"/>
    </source>
</evidence>
<evidence type="ECO:0000256" key="3">
    <source>
        <dbReference type="ARBA" id="ARBA00023125"/>
    </source>
</evidence>
<dbReference type="PROSITE" id="PS50931">
    <property type="entry name" value="HTH_LYSR"/>
    <property type="match status" value="1"/>
</dbReference>
<comment type="caution">
    <text evidence="6">The sequence shown here is derived from an EMBL/GenBank/DDBJ whole genome shotgun (WGS) entry which is preliminary data.</text>
</comment>
<dbReference type="InterPro" id="IPR005119">
    <property type="entry name" value="LysR_subst-bd"/>
</dbReference>
<evidence type="ECO:0000259" key="5">
    <source>
        <dbReference type="PROSITE" id="PS50931"/>
    </source>
</evidence>
<organism evidence="6 7">
    <name type="scientific">Thermosporothrix hazakensis</name>
    <dbReference type="NCBI Taxonomy" id="644383"/>
    <lineage>
        <taxon>Bacteria</taxon>
        <taxon>Bacillati</taxon>
        <taxon>Chloroflexota</taxon>
        <taxon>Ktedonobacteria</taxon>
        <taxon>Ktedonobacterales</taxon>
        <taxon>Thermosporotrichaceae</taxon>
        <taxon>Thermosporothrix</taxon>
    </lineage>
</organism>
<dbReference type="InterPro" id="IPR000847">
    <property type="entry name" value="LysR_HTH_N"/>
</dbReference>
<feature type="domain" description="HTH lysR-type" evidence="5">
    <location>
        <begin position="1"/>
        <end position="58"/>
    </location>
</feature>
<dbReference type="Pfam" id="PF03466">
    <property type="entry name" value="LysR_substrate"/>
    <property type="match status" value="1"/>
</dbReference>
<dbReference type="EMBL" id="QKUF01000004">
    <property type="protein sequence ID" value="PZW32791.1"/>
    <property type="molecule type" value="Genomic_DNA"/>
</dbReference>
<dbReference type="GO" id="GO:0003677">
    <property type="term" value="F:DNA binding"/>
    <property type="evidence" value="ECO:0007669"/>
    <property type="project" value="UniProtKB-KW"/>
</dbReference>
<dbReference type="PRINTS" id="PR00039">
    <property type="entry name" value="HTHLYSR"/>
</dbReference>
<protein>
    <submittedName>
        <fullName evidence="6">DNA-binding transcriptional LysR family regulator</fullName>
    </submittedName>
</protein>
<accession>A0A326U9M7</accession>
<dbReference type="GO" id="GO:0005829">
    <property type="term" value="C:cytosol"/>
    <property type="evidence" value="ECO:0007669"/>
    <property type="project" value="TreeGrafter"/>
</dbReference>
<keyword evidence="2" id="KW-0805">Transcription regulation</keyword>
<dbReference type="AlphaFoldDB" id="A0A326U9M7"/>
<evidence type="ECO:0000256" key="1">
    <source>
        <dbReference type="ARBA" id="ARBA00009437"/>
    </source>
</evidence>
<name>A0A326U9M7_THEHA</name>
<proteinExistence type="inferred from homology"/>
<dbReference type="Gene3D" id="1.10.10.10">
    <property type="entry name" value="Winged helix-like DNA-binding domain superfamily/Winged helix DNA-binding domain"/>
    <property type="match status" value="1"/>
</dbReference>
<evidence type="ECO:0000313" key="7">
    <source>
        <dbReference type="Proteomes" id="UP000248806"/>
    </source>
</evidence>
<sequence length="299" mass="32912">MNFSQLQSVVALAETGSFTEAAFAIDLTQSAVSHALATLERELGVTIFERNRKGVVTLTDIGKKILPHVRELLAQAEAIEQECRAARGQSTGKVRIGNIESIIAPGLLTSILTRFQSLYPEIEVVLFEGSLHEVGEWIENSVIDVGFVMLPATGVNETFLSTDELCILLPQSHPLSRRNAIAPHELQGENFVLEKTQCTLNYVKKAGIEPNKVKLRYQARDKATILAMVRERLGITIMPRTLVPKKLDGVVMLPLNPPGMIKIGLATRSQETTSRSTRLFIQTAVDWVQEQAAKPAYVG</sequence>
<dbReference type="Pfam" id="PF00126">
    <property type="entry name" value="HTH_1"/>
    <property type="match status" value="1"/>
</dbReference>
<dbReference type="InterPro" id="IPR036388">
    <property type="entry name" value="WH-like_DNA-bd_sf"/>
</dbReference>
<gene>
    <name evidence="6" type="ORF">EI42_01883</name>
</gene>
<dbReference type="InterPro" id="IPR050950">
    <property type="entry name" value="HTH-type_LysR_regulators"/>
</dbReference>
<dbReference type="SUPFAM" id="SSF53850">
    <property type="entry name" value="Periplasmic binding protein-like II"/>
    <property type="match status" value="1"/>
</dbReference>
<dbReference type="GO" id="GO:0003700">
    <property type="term" value="F:DNA-binding transcription factor activity"/>
    <property type="evidence" value="ECO:0007669"/>
    <property type="project" value="InterPro"/>
</dbReference>
<dbReference type="PANTHER" id="PTHR30419">
    <property type="entry name" value="HTH-TYPE TRANSCRIPTIONAL REGULATOR YBHD"/>
    <property type="match status" value="1"/>
</dbReference>
<dbReference type="OrthoDB" id="9803735at2"/>
<keyword evidence="4" id="KW-0804">Transcription</keyword>
<dbReference type="PANTHER" id="PTHR30419:SF24">
    <property type="entry name" value="HTH-TYPE TRANSCRIPTIONAL REGULATOR CZCR"/>
    <property type="match status" value="1"/>
</dbReference>
<reference evidence="6 7" key="1">
    <citation type="submission" date="2018-06" db="EMBL/GenBank/DDBJ databases">
        <title>Genomic Encyclopedia of Archaeal and Bacterial Type Strains, Phase II (KMG-II): from individual species to whole genera.</title>
        <authorList>
            <person name="Goeker M."/>
        </authorList>
    </citation>
    <scope>NUCLEOTIDE SEQUENCE [LARGE SCALE GENOMIC DNA]</scope>
    <source>
        <strain evidence="6 7">ATCC BAA-1881</strain>
    </source>
</reference>
<dbReference type="SUPFAM" id="SSF46785">
    <property type="entry name" value="Winged helix' DNA-binding domain"/>
    <property type="match status" value="1"/>
</dbReference>
<evidence type="ECO:0000256" key="2">
    <source>
        <dbReference type="ARBA" id="ARBA00023015"/>
    </source>
</evidence>
<keyword evidence="3 6" id="KW-0238">DNA-binding</keyword>
<dbReference type="FunFam" id="1.10.10.10:FF:000001">
    <property type="entry name" value="LysR family transcriptional regulator"/>
    <property type="match status" value="1"/>
</dbReference>
<dbReference type="Gene3D" id="3.40.190.290">
    <property type="match status" value="1"/>
</dbReference>
<dbReference type="RefSeq" id="WP_111321205.1">
    <property type="nucleotide sequence ID" value="NZ_BIFX01000002.1"/>
</dbReference>
<comment type="similarity">
    <text evidence="1">Belongs to the LysR transcriptional regulatory family.</text>
</comment>
<keyword evidence="7" id="KW-1185">Reference proteome</keyword>
<dbReference type="CDD" id="cd05466">
    <property type="entry name" value="PBP2_LTTR_substrate"/>
    <property type="match status" value="1"/>
</dbReference>
<dbReference type="InterPro" id="IPR036390">
    <property type="entry name" value="WH_DNA-bd_sf"/>
</dbReference>